<accession>A0A3B0JV42</accession>
<dbReference type="Proteomes" id="UP000268350">
    <property type="component" value="Unassembled WGS sequence"/>
</dbReference>
<evidence type="ECO:0000256" key="2">
    <source>
        <dbReference type="ARBA" id="ARBA00022475"/>
    </source>
</evidence>
<feature type="transmembrane region" description="Helical" evidence="8">
    <location>
        <begin position="347"/>
        <end position="365"/>
    </location>
</feature>
<sequence length="666" mass="76882">MPQGAEAFRNGFRLPPAVDFEMRESLVALLLLPIVCAASHFASAEWRLARMSCRIVIQQNTQITYIYRCVSCLGASTPEHLELELELHRCVGSQVATVTRHIESHELEPLRRTDSISIFHIPAGNDGDALVRRIINMLNPRQPRKHLHKYIFLWPGASMEQLQDLFSGCWAKQLLFGLAITRVDDGIFDFDPFAEGGLRVVQQRDHSASYSDKLKDMRGFELRYSMFADPLMAIPIQPVARYGYGAVDGVAARVAAEILNASVTYVLPEDNESYGRCLPNGSFTGVVKDLTSDKTHFGPNSRFVLDCMWPQVEVLYPHTRRMLYLVVPASDIQPEYLIFLRVFRRSVWHLLLANFLLVVLFFWLLQRLQKRVPRRWDMGRRFPFARWYEIVETFGKSHLGEPVERFSQISSMRAFLMCWILFSYVVTTIYFAKLESAFVRPTYEAQLDNLDGLSSLNVRIYAVTTIFDAVKSTLSERHYSLLASRSRQLPLALTTSYYQLIVSRRDRRSAFIMRDFHARDFLALTYNAQADRPSYHIVKEYLRSMLCTYIMPLGSPFLYKFQSLFTGFHEHGFYEHWRQMDLITRDGTSPNAEEFYEELGDQTDTDPAVADAAGNRRKKHVVLTLDVLQGAFYLWSLGIVLSSFGFLLEHGYCFWKTQQHKPYNIT</sequence>
<dbReference type="OrthoDB" id="6353409at2759"/>
<keyword evidence="5 8" id="KW-0472">Membrane</keyword>
<feature type="transmembrane region" description="Helical" evidence="8">
    <location>
        <begin position="632"/>
        <end position="655"/>
    </location>
</feature>
<dbReference type="PANTHER" id="PTHR42643">
    <property type="entry name" value="IONOTROPIC RECEPTOR 20A-RELATED"/>
    <property type="match status" value="1"/>
</dbReference>
<dbReference type="OMA" id="IMRDFHA"/>
<evidence type="ECO:0000256" key="6">
    <source>
        <dbReference type="ARBA" id="ARBA00023170"/>
    </source>
</evidence>
<name>A0A3B0JV42_DROGU</name>
<keyword evidence="6" id="KW-0675">Receptor</keyword>
<keyword evidence="4 8" id="KW-1133">Transmembrane helix</keyword>
<dbReference type="EMBL" id="OUUW01000002">
    <property type="protein sequence ID" value="SPP77236.1"/>
    <property type="molecule type" value="Genomic_DNA"/>
</dbReference>
<evidence type="ECO:0000256" key="4">
    <source>
        <dbReference type="ARBA" id="ARBA00022989"/>
    </source>
</evidence>
<evidence type="ECO:0000313" key="10">
    <source>
        <dbReference type="Proteomes" id="UP000268350"/>
    </source>
</evidence>
<keyword evidence="3 8" id="KW-0812">Transmembrane</keyword>
<organism evidence="9 10">
    <name type="scientific">Drosophila guanche</name>
    <name type="common">Fruit fly</name>
    <dbReference type="NCBI Taxonomy" id="7266"/>
    <lineage>
        <taxon>Eukaryota</taxon>
        <taxon>Metazoa</taxon>
        <taxon>Ecdysozoa</taxon>
        <taxon>Arthropoda</taxon>
        <taxon>Hexapoda</taxon>
        <taxon>Insecta</taxon>
        <taxon>Pterygota</taxon>
        <taxon>Neoptera</taxon>
        <taxon>Endopterygota</taxon>
        <taxon>Diptera</taxon>
        <taxon>Brachycera</taxon>
        <taxon>Muscomorpha</taxon>
        <taxon>Ephydroidea</taxon>
        <taxon>Drosophilidae</taxon>
        <taxon>Drosophila</taxon>
        <taxon>Sophophora</taxon>
    </lineage>
</organism>
<dbReference type="InterPro" id="IPR052192">
    <property type="entry name" value="Insect_Ionotropic_Sensory_Rcpt"/>
</dbReference>
<evidence type="ECO:0000256" key="3">
    <source>
        <dbReference type="ARBA" id="ARBA00022692"/>
    </source>
</evidence>
<evidence type="ECO:0000256" key="7">
    <source>
        <dbReference type="ARBA" id="ARBA00023180"/>
    </source>
</evidence>
<comment type="subcellular location">
    <subcellularLocation>
        <location evidence="1">Cell membrane</location>
        <topology evidence="1">Multi-pass membrane protein</topology>
    </subcellularLocation>
</comment>
<keyword evidence="7" id="KW-0325">Glycoprotein</keyword>
<evidence type="ECO:0000256" key="5">
    <source>
        <dbReference type="ARBA" id="ARBA00023136"/>
    </source>
</evidence>
<evidence type="ECO:0000256" key="1">
    <source>
        <dbReference type="ARBA" id="ARBA00004651"/>
    </source>
</evidence>
<evidence type="ECO:0008006" key="11">
    <source>
        <dbReference type="Google" id="ProtNLM"/>
    </source>
</evidence>
<keyword evidence="2" id="KW-1003">Cell membrane</keyword>
<reference evidence="10" key="1">
    <citation type="submission" date="2018-01" db="EMBL/GenBank/DDBJ databases">
        <authorList>
            <person name="Alioto T."/>
            <person name="Alioto T."/>
        </authorList>
    </citation>
    <scope>NUCLEOTIDE SEQUENCE [LARGE SCALE GENOMIC DNA]</scope>
</reference>
<dbReference type="GO" id="GO:0005886">
    <property type="term" value="C:plasma membrane"/>
    <property type="evidence" value="ECO:0007669"/>
    <property type="project" value="UniProtKB-SubCell"/>
</dbReference>
<gene>
    <name evidence="9" type="ORF">DGUA_6G007893</name>
</gene>
<keyword evidence="10" id="KW-1185">Reference proteome</keyword>
<proteinExistence type="predicted"/>
<dbReference type="Gene3D" id="1.10.287.70">
    <property type="match status" value="1"/>
</dbReference>
<dbReference type="AlphaFoldDB" id="A0A3B0JV42"/>
<feature type="transmembrane region" description="Helical" evidence="8">
    <location>
        <begin position="414"/>
        <end position="432"/>
    </location>
</feature>
<evidence type="ECO:0000256" key="8">
    <source>
        <dbReference type="SAM" id="Phobius"/>
    </source>
</evidence>
<dbReference type="PANTHER" id="PTHR42643:SF31">
    <property type="entry name" value="IONOTROPIC RECEPTOR 68B-RELATED"/>
    <property type="match status" value="1"/>
</dbReference>
<dbReference type="SUPFAM" id="SSF53850">
    <property type="entry name" value="Periplasmic binding protein-like II"/>
    <property type="match status" value="1"/>
</dbReference>
<evidence type="ECO:0000313" key="9">
    <source>
        <dbReference type="EMBL" id="SPP77236.1"/>
    </source>
</evidence>
<protein>
    <recommendedName>
        <fullName evidence="11">Ionotropic glutamate receptor L-glutamate and glycine-binding domain-containing protein</fullName>
    </recommendedName>
</protein>